<protein>
    <submittedName>
        <fullName evidence="6">OmpA family protein</fullName>
    </submittedName>
</protein>
<dbReference type="EMBL" id="VIAR01000006">
    <property type="protein sequence ID" value="TQD38774.1"/>
    <property type="molecule type" value="Genomic_DNA"/>
</dbReference>
<dbReference type="SUPFAM" id="SSF49464">
    <property type="entry name" value="Carboxypeptidase regulatory domain-like"/>
    <property type="match status" value="1"/>
</dbReference>
<dbReference type="RefSeq" id="WP_141421632.1">
    <property type="nucleotide sequence ID" value="NZ_VIAR01000006.1"/>
</dbReference>
<dbReference type="InterPro" id="IPR011990">
    <property type="entry name" value="TPR-like_helical_dom_sf"/>
</dbReference>
<dbReference type="InterPro" id="IPR036737">
    <property type="entry name" value="OmpA-like_sf"/>
</dbReference>
<dbReference type="GO" id="GO:0009279">
    <property type="term" value="C:cell outer membrane"/>
    <property type="evidence" value="ECO:0007669"/>
    <property type="project" value="UniProtKB-SubCell"/>
</dbReference>
<feature type="domain" description="OmpA-like" evidence="5">
    <location>
        <begin position="538"/>
        <end position="660"/>
    </location>
</feature>
<dbReference type="OrthoDB" id="9809364at2"/>
<dbReference type="InterPro" id="IPR011042">
    <property type="entry name" value="6-blade_b-propeller_TolB-like"/>
</dbReference>
<accession>A0A507ZR79</accession>
<dbReference type="PANTHER" id="PTHR30329:SF21">
    <property type="entry name" value="LIPOPROTEIN YIAD-RELATED"/>
    <property type="match status" value="1"/>
</dbReference>
<comment type="subcellular location">
    <subcellularLocation>
        <location evidence="1">Cell outer membrane</location>
    </subcellularLocation>
</comment>
<keyword evidence="2 4" id="KW-0472">Membrane</keyword>
<dbReference type="InterPro" id="IPR008969">
    <property type="entry name" value="CarboxyPept-like_regulatory"/>
</dbReference>
<dbReference type="InterPro" id="IPR006665">
    <property type="entry name" value="OmpA-like"/>
</dbReference>
<dbReference type="Pfam" id="PF00691">
    <property type="entry name" value="OmpA"/>
    <property type="match status" value="1"/>
</dbReference>
<dbReference type="Gene3D" id="2.60.40.1120">
    <property type="entry name" value="Carboxypeptidase-like, regulatory domain"/>
    <property type="match status" value="1"/>
</dbReference>
<dbReference type="PROSITE" id="PS51123">
    <property type="entry name" value="OMPA_2"/>
    <property type="match status" value="1"/>
</dbReference>
<dbReference type="PRINTS" id="PR01021">
    <property type="entry name" value="OMPADOMAIN"/>
</dbReference>
<dbReference type="InterPro" id="IPR011659">
    <property type="entry name" value="WD40"/>
</dbReference>
<dbReference type="CDD" id="cd07185">
    <property type="entry name" value="OmpA_C-like"/>
    <property type="match status" value="1"/>
</dbReference>
<evidence type="ECO:0000313" key="7">
    <source>
        <dbReference type="Proteomes" id="UP000317169"/>
    </source>
</evidence>
<evidence type="ECO:0000256" key="2">
    <source>
        <dbReference type="ARBA" id="ARBA00023136"/>
    </source>
</evidence>
<dbReference type="PANTHER" id="PTHR30329">
    <property type="entry name" value="STATOR ELEMENT OF FLAGELLAR MOTOR COMPLEX"/>
    <property type="match status" value="1"/>
</dbReference>
<dbReference type="Gene3D" id="2.120.10.30">
    <property type="entry name" value="TolB, C-terminal domain"/>
    <property type="match status" value="1"/>
</dbReference>
<dbReference type="Proteomes" id="UP000317169">
    <property type="component" value="Unassembled WGS sequence"/>
</dbReference>
<dbReference type="SUPFAM" id="SSF103088">
    <property type="entry name" value="OmpA-like"/>
    <property type="match status" value="1"/>
</dbReference>
<organism evidence="6 7">
    <name type="scientific">Haloflavibacter putidus</name>
    <dbReference type="NCBI Taxonomy" id="2576776"/>
    <lineage>
        <taxon>Bacteria</taxon>
        <taxon>Pseudomonadati</taxon>
        <taxon>Bacteroidota</taxon>
        <taxon>Flavobacteriia</taxon>
        <taxon>Flavobacteriales</taxon>
        <taxon>Flavobacteriaceae</taxon>
        <taxon>Haloflavibacter</taxon>
    </lineage>
</organism>
<dbReference type="SUPFAM" id="SSF48452">
    <property type="entry name" value="TPR-like"/>
    <property type="match status" value="1"/>
</dbReference>
<gene>
    <name evidence="6" type="ORF">FKR84_07230</name>
</gene>
<reference evidence="6 7" key="1">
    <citation type="submission" date="2019-06" db="EMBL/GenBank/DDBJ databases">
        <title>Flavibacter putida gen. nov., sp. nov., a novel marine bacterium of the family Flavobacteriaceae isolated from coastal seawater.</title>
        <authorList>
            <person name="Feng X."/>
        </authorList>
    </citation>
    <scope>NUCLEOTIDE SEQUENCE [LARGE SCALE GENOMIC DNA]</scope>
    <source>
        <strain evidence="6 7">PLHSN227</strain>
    </source>
</reference>
<dbReference type="Pfam" id="PF13620">
    <property type="entry name" value="CarboxypepD_reg"/>
    <property type="match status" value="1"/>
</dbReference>
<comment type="caution">
    <text evidence="6">The sequence shown here is derived from an EMBL/GenBank/DDBJ whole genome shotgun (WGS) entry which is preliminary data.</text>
</comment>
<evidence type="ECO:0000256" key="4">
    <source>
        <dbReference type="PROSITE-ProRule" id="PRU00473"/>
    </source>
</evidence>
<keyword evidence="3" id="KW-0998">Cell outer membrane</keyword>
<evidence type="ECO:0000256" key="1">
    <source>
        <dbReference type="ARBA" id="ARBA00004442"/>
    </source>
</evidence>
<evidence type="ECO:0000313" key="6">
    <source>
        <dbReference type="EMBL" id="TQD38774.1"/>
    </source>
</evidence>
<sequence length="773" mass="89008">MQLQKNILVLLLFLGGSFLAFSQKDKLEEADKMFDRYAYIDAREVYLEVAENGYESENLFKKLADSYYFNGELEKALKWYEALYKFKSEGLEADYLFRYAMALKSNKQYAKADEIMLEFDVLNKTDSRVAMLKKDRDYLEIIEMQSGKFDIKDFPINSDLSDFSPMFYGENQLLFASNRPTSSSVKRIHEWNNQPYLDIYKVGINIDSLEVKGEPELLSKTINSKFHEASAVITKDGLRIYFTRNNYNKKKYGESEEGINFLKIYTSTRENLDAEWQTPKELPFNSDEFSTAHPALSSDEKSLYFSSDRPGTMGMSDIYRVEVKEDGTYGEPENLGSNINTEGRENFPYISKENKIYFSSDGHIGLGGLDIFVAEIDKKDSIGEVFNIGRPINSSKDDFSFIIDSKRKKGFFASNREAENREDNIYAFKQKEKVITGCKQYITGIVSDTDSGDPIEDATVELFDENLELISTQRTNKEGEYKLKVKCNKRYIIRASKEGYSTKEDIFQSDTELEKKIDLDIQLKKGSGLGVAKAEKGDDLSKLLQLDPIYFDLDESEIRPDAEVELQKVMAVLRQYPAMKIDIRSHTDSRAGDAYNKILSEKRAKATLNYLKNKGISKDRLSGKGYGETQLINNCGNNSNCTEAQHQLNRRSEFIIVNKNETPQEVRKQIEKRRKIVQAKKPELKEEILEESYDFSGNQEVYAVQIAASKKHNSIIKFPKVNNVYHHVYPDGYRRYYSKQFKTKAAANAYKFKLRKKGIKDAFIVRLQGENRL</sequence>
<dbReference type="InterPro" id="IPR050330">
    <property type="entry name" value="Bact_OuterMem_StrucFunc"/>
</dbReference>
<evidence type="ECO:0000256" key="3">
    <source>
        <dbReference type="ARBA" id="ARBA00023237"/>
    </source>
</evidence>
<dbReference type="Gene3D" id="3.30.1330.60">
    <property type="entry name" value="OmpA-like domain"/>
    <property type="match status" value="1"/>
</dbReference>
<name>A0A507ZR79_9FLAO</name>
<dbReference type="AlphaFoldDB" id="A0A507ZR79"/>
<dbReference type="InterPro" id="IPR006664">
    <property type="entry name" value="OMP_bac"/>
</dbReference>
<evidence type="ECO:0000259" key="5">
    <source>
        <dbReference type="PROSITE" id="PS51123"/>
    </source>
</evidence>
<dbReference type="Pfam" id="PF07676">
    <property type="entry name" value="PD40"/>
    <property type="match status" value="3"/>
</dbReference>
<dbReference type="SUPFAM" id="SSF82171">
    <property type="entry name" value="DPP6 N-terminal domain-like"/>
    <property type="match status" value="1"/>
</dbReference>
<proteinExistence type="predicted"/>
<dbReference type="Gene3D" id="1.25.40.10">
    <property type="entry name" value="Tetratricopeptide repeat domain"/>
    <property type="match status" value="1"/>
</dbReference>
<keyword evidence="7" id="KW-1185">Reference proteome</keyword>